<feature type="region of interest" description="Disordered" evidence="1">
    <location>
        <begin position="314"/>
        <end position="366"/>
    </location>
</feature>
<dbReference type="KEGG" id="ndi:NDAI_0J02110"/>
<dbReference type="AlphaFoldDB" id="G0WH25"/>
<feature type="compositionally biased region" description="Acidic residues" evidence="1">
    <location>
        <begin position="337"/>
        <end position="347"/>
    </location>
</feature>
<accession>G0WH25</accession>
<evidence type="ECO:0000256" key="1">
    <source>
        <dbReference type="SAM" id="MobiDB-lite"/>
    </source>
</evidence>
<name>G0WH25_NAUDC</name>
<evidence type="ECO:0000313" key="2">
    <source>
        <dbReference type="EMBL" id="CCD27103.1"/>
    </source>
</evidence>
<dbReference type="EMBL" id="HE580276">
    <property type="protein sequence ID" value="CCD27103.1"/>
    <property type="molecule type" value="Genomic_DNA"/>
</dbReference>
<evidence type="ECO:0000313" key="3">
    <source>
        <dbReference type="Proteomes" id="UP000000689"/>
    </source>
</evidence>
<dbReference type="RefSeq" id="XP_003672346.1">
    <property type="nucleotide sequence ID" value="XM_003672298.1"/>
</dbReference>
<proteinExistence type="predicted"/>
<dbReference type="GeneID" id="11494441"/>
<dbReference type="Proteomes" id="UP000000689">
    <property type="component" value="Chromosome 10"/>
</dbReference>
<dbReference type="HOGENOM" id="CLU_667461_0_0_1"/>
<sequence length="412" mass="48079">MAGGQKKTVKALVDEDLIPYRKQVIPGYFDNIPVYIVHRDQILNPDNLNVKKVECNKKMSEEEKRLRIVIITEIAATFYRINQTFLNHGKNEDDRYLSSIRDDAGQVSMNQVAKLFGTYDYMIVDRIMNPTFDFIKHILKSEKVKNSRRENRGKVFDDHDVTIISDMIKKAYPRSGKVFPRRTDFEAICRRYLFHKRVFKNDKYKEVNGQILENIKMQLIQTPAETYRTRVLRYALDLFEMEELDGVIGDKTDLDKFDINLHSDAIKIITDIQTEVNVSRRLTCNSTTIYEVGRVLATRLPYLNIQKYFARKTEDQPDTASGINGTRGGGDASNNYAEDEESNESDLEGNINNENYQESDNESEYEKYANKTKSVNVCVDYFPALCGDEYLSVRERTGRWGTKRRNRKRRRR</sequence>
<protein>
    <submittedName>
        <fullName evidence="2">Uncharacterized protein</fullName>
    </submittedName>
</protein>
<organism evidence="2 3">
    <name type="scientific">Naumovozyma dairenensis (strain ATCC 10597 / BCRC 20456 / CBS 421 / NBRC 0211 / NRRL Y-12639)</name>
    <name type="common">Saccharomyces dairenensis</name>
    <dbReference type="NCBI Taxonomy" id="1071378"/>
    <lineage>
        <taxon>Eukaryota</taxon>
        <taxon>Fungi</taxon>
        <taxon>Dikarya</taxon>
        <taxon>Ascomycota</taxon>
        <taxon>Saccharomycotina</taxon>
        <taxon>Saccharomycetes</taxon>
        <taxon>Saccharomycetales</taxon>
        <taxon>Saccharomycetaceae</taxon>
        <taxon>Naumovozyma</taxon>
    </lineage>
</organism>
<keyword evidence="3" id="KW-1185">Reference proteome</keyword>
<reference evidence="2 3" key="1">
    <citation type="journal article" date="2011" name="Proc. Natl. Acad. Sci. U.S.A.">
        <title>Evolutionary erosion of yeast sex chromosomes by mating-type switching accidents.</title>
        <authorList>
            <person name="Gordon J.L."/>
            <person name="Armisen D."/>
            <person name="Proux-Wera E."/>
            <person name="Oheigeartaigh S.S."/>
            <person name="Byrne K.P."/>
            <person name="Wolfe K.H."/>
        </authorList>
    </citation>
    <scope>NUCLEOTIDE SEQUENCE [LARGE SCALE GENOMIC DNA]</scope>
    <source>
        <strain evidence="3">ATCC 10597 / BCRC 20456 / CBS 421 / NBRC 0211 / NRRL Y-12639</strain>
    </source>
</reference>
<gene>
    <name evidence="2" type="primary">NDAI0J02110</name>
    <name evidence="2" type="ordered locus">NDAI_0J02110</name>
</gene>